<evidence type="ECO:0000313" key="2">
    <source>
        <dbReference type="EMBL" id="SVA30579.1"/>
    </source>
</evidence>
<dbReference type="InterPro" id="IPR010997">
    <property type="entry name" value="HRDC-like_sf"/>
</dbReference>
<evidence type="ECO:0000259" key="1">
    <source>
        <dbReference type="PROSITE" id="PS50967"/>
    </source>
</evidence>
<dbReference type="Pfam" id="PF00570">
    <property type="entry name" value="HRDC"/>
    <property type="match status" value="2"/>
</dbReference>
<dbReference type="InterPro" id="IPR051086">
    <property type="entry name" value="RNase_D-like"/>
</dbReference>
<dbReference type="GO" id="GO:0000166">
    <property type="term" value="F:nucleotide binding"/>
    <property type="evidence" value="ECO:0007669"/>
    <property type="project" value="InterPro"/>
</dbReference>
<dbReference type="InterPro" id="IPR012337">
    <property type="entry name" value="RNaseH-like_sf"/>
</dbReference>
<dbReference type="PANTHER" id="PTHR47649:SF1">
    <property type="entry name" value="RIBONUCLEASE D"/>
    <property type="match status" value="1"/>
</dbReference>
<dbReference type="InterPro" id="IPR002121">
    <property type="entry name" value="HRDC_dom"/>
</dbReference>
<dbReference type="Pfam" id="PF01612">
    <property type="entry name" value="DNA_pol_A_exo1"/>
    <property type="match status" value="1"/>
</dbReference>
<accession>A0A381UQY8</accession>
<feature type="domain" description="HRDC" evidence="1">
    <location>
        <begin position="308"/>
        <end position="382"/>
    </location>
</feature>
<feature type="domain" description="HRDC" evidence="1">
    <location>
        <begin position="212"/>
        <end position="292"/>
    </location>
</feature>
<dbReference type="SUPFAM" id="SSF53098">
    <property type="entry name" value="Ribonuclease H-like"/>
    <property type="match status" value="1"/>
</dbReference>
<dbReference type="PANTHER" id="PTHR47649">
    <property type="entry name" value="RIBONUCLEASE D"/>
    <property type="match status" value="1"/>
</dbReference>
<reference evidence="2" key="1">
    <citation type="submission" date="2018-05" db="EMBL/GenBank/DDBJ databases">
        <authorList>
            <person name="Lanie J.A."/>
            <person name="Ng W.-L."/>
            <person name="Kazmierczak K.M."/>
            <person name="Andrzejewski T.M."/>
            <person name="Davidsen T.M."/>
            <person name="Wayne K.J."/>
            <person name="Tettelin H."/>
            <person name="Glass J.I."/>
            <person name="Rusch D."/>
            <person name="Podicherti R."/>
            <person name="Tsui H.-C.T."/>
            <person name="Winkler M.E."/>
        </authorList>
    </citation>
    <scope>NUCLEOTIDE SEQUENCE</scope>
</reference>
<dbReference type="GO" id="GO:0003676">
    <property type="term" value="F:nucleic acid binding"/>
    <property type="evidence" value="ECO:0007669"/>
    <property type="project" value="InterPro"/>
</dbReference>
<organism evidence="2">
    <name type="scientific">marine metagenome</name>
    <dbReference type="NCBI Taxonomy" id="408172"/>
    <lineage>
        <taxon>unclassified sequences</taxon>
        <taxon>metagenomes</taxon>
        <taxon>ecological metagenomes</taxon>
    </lineage>
</organism>
<dbReference type="CDD" id="cd06142">
    <property type="entry name" value="RNaseD_exo"/>
    <property type="match status" value="1"/>
</dbReference>
<dbReference type="GO" id="GO:0006139">
    <property type="term" value="P:nucleobase-containing compound metabolic process"/>
    <property type="evidence" value="ECO:0007669"/>
    <property type="project" value="InterPro"/>
</dbReference>
<dbReference type="PROSITE" id="PS50967">
    <property type="entry name" value="HRDC"/>
    <property type="match status" value="2"/>
</dbReference>
<dbReference type="InterPro" id="IPR036397">
    <property type="entry name" value="RNaseH_sf"/>
</dbReference>
<name>A0A381UQY8_9ZZZZ</name>
<dbReference type="EMBL" id="UINC01006950">
    <property type="protein sequence ID" value="SVA30579.1"/>
    <property type="molecule type" value="Genomic_DNA"/>
</dbReference>
<dbReference type="SMART" id="SM00341">
    <property type="entry name" value="HRDC"/>
    <property type="match status" value="2"/>
</dbReference>
<dbReference type="SUPFAM" id="SSF47819">
    <property type="entry name" value="HRDC-like"/>
    <property type="match status" value="2"/>
</dbReference>
<protein>
    <recommendedName>
        <fullName evidence="1">HRDC domain-containing protein</fullName>
    </recommendedName>
</protein>
<dbReference type="InterPro" id="IPR044876">
    <property type="entry name" value="HRDC_dom_sf"/>
</dbReference>
<dbReference type="Gene3D" id="3.30.420.10">
    <property type="entry name" value="Ribonuclease H-like superfamily/Ribonuclease H"/>
    <property type="match status" value="1"/>
</dbReference>
<dbReference type="SMART" id="SM00474">
    <property type="entry name" value="35EXOc"/>
    <property type="match status" value="1"/>
</dbReference>
<dbReference type="GO" id="GO:0008408">
    <property type="term" value="F:3'-5' exonuclease activity"/>
    <property type="evidence" value="ECO:0007669"/>
    <property type="project" value="InterPro"/>
</dbReference>
<dbReference type="Gene3D" id="1.10.150.80">
    <property type="entry name" value="HRDC domain"/>
    <property type="match status" value="2"/>
</dbReference>
<dbReference type="AlphaFoldDB" id="A0A381UQY8"/>
<dbReference type="InterPro" id="IPR002562">
    <property type="entry name" value="3'-5'_exonuclease_dom"/>
</dbReference>
<gene>
    <name evidence="2" type="ORF">METZ01_LOCUS83433</name>
</gene>
<sequence>MTLIHVQSLQNSEVLRADLSSARHVGLDCEAAGFHRYSDRLCLLQLTTERNTYVIDPLGFDPSDLIRNVLENPEVSVIMHSADFDLRLLRRDLGIHVTALFDTQIAAQLLGEEALGLASLLESRFELKLSKKYQRADWAERPLSDAMLNYAANDTRHLARLTDVLKVDLAAAGRIEWVEEECLALESAARAVTEPELREDPVVRIKGARHLPLRQLAELREALEWRDEIARNRDRALFRVIGDTPLIEALAVRPNSTSDLTNVKGFPTRLAAEEGRDLLNRIKAVAHLDESELQPYPKPERRGPGRPSPEVIALADKLKTARNQKAEELGLPRGTLLANTVVLEIARVAPRTLEELLNVQGMRRWKANILGEKLITMIQRTR</sequence>
<proteinExistence type="predicted"/>